<proteinExistence type="predicted"/>
<dbReference type="Proteomes" id="UP000600865">
    <property type="component" value="Unassembled WGS sequence"/>
</dbReference>
<organism evidence="1 2">
    <name type="scientific">Litorimonas cladophorae</name>
    <dbReference type="NCBI Taxonomy" id="1220491"/>
    <lineage>
        <taxon>Bacteria</taxon>
        <taxon>Pseudomonadati</taxon>
        <taxon>Pseudomonadota</taxon>
        <taxon>Alphaproteobacteria</taxon>
        <taxon>Maricaulales</taxon>
        <taxon>Robiginitomaculaceae</taxon>
    </lineage>
</organism>
<dbReference type="InterPro" id="IPR018531">
    <property type="entry name" value="DUF1993"/>
</dbReference>
<dbReference type="PANTHER" id="PTHR36922:SF1">
    <property type="entry name" value="DUF1993 DOMAIN-CONTAINING PROTEIN"/>
    <property type="match status" value="1"/>
</dbReference>
<dbReference type="Gene3D" id="1.20.120.450">
    <property type="entry name" value="dinb family like domain"/>
    <property type="match status" value="1"/>
</dbReference>
<comment type="caution">
    <text evidence="1">The sequence shown here is derived from an EMBL/GenBank/DDBJ whole genome shotgun (WGS) entry which is preliminary data.</text>
</comment>
<keyword evidence="2" id="KW-1185">Reference proteome</keyword>
<sequence>MSTLSMSNAVNALPRLLDNLAHILRKAEANATERGIDEAVFMNARLAPDMWPLSQQVQTCAELAKNAPFRIAGMEPPSYDGAPTSFAECYAVLEKAKADIASVTADDLDGKESREFSVKMGPRGEMDFTGISYLSGFTLPNVYFHVTTVYNILRHNGVPLGKIDYFGGNP</sequence>
<reference evidence="1 2" key="1">
    <citation type="journal article" date="2014" name="Int. J. Syst. Evol. Microbiol.">
        <title>Complete genome sequence of Corynebacterium casei LMG S-19264T (=DSM 44701T), isolated from a smear-ripened cheese.</title>
        <authorList>
            <consortium name="US DOE Joint Genome Institute (JGI-PGF)"/>
            <person name="Walter F."/>
            <person name="Albersmeier A."/>
            <person name="Kalinowski J."/>
            <person name="Ruckert C."/>
        </authorList>
    </citation>
    <scope>NUCLEOTIDE SEQUENCE [LARGE SCALE GENOMIC DNA]</scope>
    <source>
        <strain evidence="1 2">KCTC 23968</strain>
    </source>
</reference>
<name>A0A918KBX1_9PROT</name>
<protein>
    <recommendedName>
        <fullName evidence="3">DUF1993 domain-containing protein</fullName>
    </recommendedName>
</protein>
<dbReference type="Pfam" id="PF09351">
    <property type="entry name" value="DUF1993"/>
    <property type="match status" value="1"/>
</dbReference>
<dbReference type="InterPro" id="IPR034660">
    <property type="entry name" value="DinB/YfiT-like"/>
</dbReference>
<dbReference type="AlphaFoldDB" id="A0A918KBX1"/>
<evidence type="ECO:0008006" key="3">
    <source>
        <dbReference type="Google" id="ProtNLM"/>
    </source>
</evidence>
<evidence type="ECO:0000313" key="1">
    <source>
        <dbReference type="EMBL" id="GGX58083.1"/>
    </source>
</evidence>
<dbReference type="EMBL" id="BMYV01000001">
    <property type="protein sequence ID" value="GGX58083.1"/>
    <property type="molecule type" value="Genomic_DNA"/>
</dbReference>
<dbReference type="SUPFAM" id="SSF109854">
    <property type="entry name" value="DinB/YfiT-like putative metalloenzymes"/>
    <property type="match status" value="1"/>
</dbReference>
<gene>
    <name evidence="1" type="ORF">GCM10011309_04070</name>
</gene>
<dbReference type="PANTHER" id="PTHR36922">
    <property type="entry name" value="BLL2446 PROTEIN"/>
    <property type="match status" value="1"/>
</dbReference>
<evidence type="ECO:0000313" key="2">
    <source>
        <dbReference type="Proteomes" id="UP000600865"/>
    </source>
</evidence>
<dbReference type="RefSeq" id="WP_233349735.1">
    <property type="nucleotide sequence ID" value="NZ_BMYV01000001.1"/>
</dbReference>
<accession>A0A918KBX1</accession>